<dbReference type="EMBL" id="CP058561">
    <property type="protein sequence ID" value="QUH28443.1"/>
    <property type="molecule type" value="Genomic_DNA"/>
</dbReference>
<accession>A0A8J8M8V4</accession>
<keyword evidence="1" id="KW-0812">Transmembrane</keyword>
<gene>
    <name evidence="2" type="ORF">HYG85_05700</name>
</gene>
<evidence type="ECO:0000256" key="1">
    <source>
        <dbReference type="SAM" id="Phobius"/>
    </source>
</evidence>
<dbReference type="Proteomes" id="UP000677305">
    <property type="component" value="Chromosome"/>
</dbReference>
<keyword evidence="1" id="KW-1133">Transmembrane helix</keyword>
<organism evidence="2 3">
    <name type="scientific">Vallitalea guaymasensis</name>
    <dbReference type="NCBI Taxonomy" id="1185412"/>
    <lineage>
        <taxon>Bacteria</taxon>
        <taxon>Bacillati</taxon>
        <taxon>Bacillota</taxon>
        <taxon>Clostridia</taxon>
        <taxon>Lachnospirales</taxon>
        <taxon>Vallitaleaceae</taxon>
        <taxon>Vallitalea</taxon>
    </lineage>
</organism>
<keyword evidence="1" id="KW-0472">Membrane</keyword>
<feature type="transmembrane region" description="Helical" evidence="1">
    <location>
        <begin position="103"/>
        <end position="122"/>
    </location>
</feature>
<dbReference type="KEGG" id="vgu:HYG85_05700"/>
<evidence type="ECO:0000313" key="2">
    <source>
        <dbReference type="EMBL" id="QUH28443.1"/>
    </source>
</evidence>
<sequence>MGDGRYYTPEQFFNMIFFTILIIYIVISLMVYLYKGSKNNKSLLLAEIILGLSVISRFIEEIVYKQSAIDFFGFVSNMFLRVYILTYLMFFSYIVIKRCLDRFIFITFILLFGIPFILVLSGSGSDKIIYLLFNINFSVVSTRFMPYRVSSSIFGAVKDFILDYVFITDEDGYIIYKNTGVIKSDFFKDINKIDIRNIENNFSNEVIMRRAYDKTLIKYINGNETYFQYNKKELLKDNEIVGYIITFVDITELINMLDQLKIKQEETTRANSKLTKYKEIVYDIEKEKEINNLLSEIADNQYTSMRKLKKNINLLRDNIDDDFYNKIADIIQHAKGDLHDVRKAVTAYMNYYDE</sequence>
<protein>
    <submittedName>
        <fullName evidence="2">Uncharacterized protein</fullName>
    </submittedName>
</protein>
<evidence type="ECO:0000313" key="3">
    <source>
        <dbReference type="Proteomes" id="UP000677305"/>
    </source>
</evidence>
<feature type="transmembrane region" description="Helical" evidence="1">
    <location>
        <begin position="71"/>
        <end position="96"/>
    </location>
</feature>
<proteinExistence type="predicted"/>
<dbReference type="AlphaFoldDB" id="A0A8J8M8V4"/>
<feature type="transmembrane region" description="Helical" evidence="1">
    <location>
        <begin position="12"/>
        <end position="34"/>
    </location>
</feature>
<keyword evidence="3" id="KW-1185">Reference proteome</keyword>
<reference evidence="2 3" key="1">
    <citation type="submission" date="2020-07" db="EMBL/GenBank/DDBJ databases">
        <title>Vallitalea guaymasensis genome.</title>
        <authorList>
            <person name="Postec A."/>
        </authorList>
    </citation>
    <scope>NUCLEOTIDE SEQUENCE [LARGE SCALE GENOMIC DNA]</scope>
    <source>
        <strain evidence="2 3">Ra1766G1</strain>
    </source>
</reference>
<dbReference type="RefSeq" id="WP_212692668.1">
    <property type="nucleotide sequence ID" value="NZ_CP058561.1"/>
</dbReference>
<name>A0A8J8M8V4_9FIRM</name>